<evidence type="ECO:0000313" key="2">
    <source>
        <dbReference type="EMBL" id="KAG8065916.1"/>
    </source>
</evidence>
<comment type="caution">
    <text evidence="2">The sequence shown here is derived from an EMBL/GenBank/DDBJ whole genome shotgun (WGS) entry which is preliminary data.</text>
</comment>
<evidence type="ECO:0000256" key="1">
    <source>
        <dbReference type="SAM" id="MobiDB-lite"/>
    </source>
</evidence>
<sequence>MGRAILLVDCFSDVATCARPLAGSCSATPPPPVHRRPAPPRPAPPGTGHRLMWLVAPCARWSLLVLPLGEENTREWGTGGLSLLATIGFEFGWHNSVSTRN</sequence>
<keyword evidence="3" id="KW-1185">Reference proteome</keyword>
<accession>A0A8J5T1I8</accession>
<feature type="region of interest" description="Disordered" evidence="1">
    <location>
        <begin position="22"/>
        <end position="46"/>
    </location>
</feature>
<evidence type="ECO:0000313" key="3">
    <source>
        <dbReference type="Proteomes" id="UP000729402"/>
    </source>
</evidence>
<proteinExistence type="predicted"/>
<dbReference type="Proteomes" id="UP000729402">
    <property type="component" value="Unassembled WGS sequence"/>
</dbReference>
<name>A0A8J5T1I8_ZIZPA</name>
<protein>
    <submittedName>
        <fullName evidence="2">Uncharacterized protein</fullName>
    </submittedName>
</protein>
<dbReference type="EMBL" id="JAAALK010000285">
    <property type="protein sequence ID" value="KAG8065916.1"/>
    <property type="molecule type" value="Genomic_DNA"/>
</dbReference>
<reference evidence="2" key="1">
    <citation type="journal article" date="2021" name="bioRxiv">
        <title>Whole Genome Assembly and Annotation of Northern Wild Rice, Zizania palustris L., Supports a Whole Genome Duplication in the Zizania Genus.</title>
        <authorList>
            <person name="Haas M."/>
            <person name="Kono T."/>
            <person name="Macchietto M."/>
            <person name="Millas R."/>
            <person name="McGilp L."/>
            <person name="Shao M."/>
            <person name="Duquette J."/>
            <person name="Hirsch C.N."/>
            <person name="Kimball J."/>
        </authorList>
    </citation>
    <scope>NUCLEOTIDE SEQUENCE</scope>
    <source>
        <tissue evidence="2">Fresh leaf tissue</tissue>
    </source>
</reference>
<organism evidence="2 3">
    <name type="scientific">Zizania palustris</name>
    <name type="common">Northern wild rice</name>
    <dbReference type="NCBI Taxonomy" id="103762"/>
    <lineage>
        <taxon>Eukaryota</taxon>
        <taxon>Viridiplantae</taxon>
        <taxon>Streptophyta</taxon>
        <taxon>Embryophyta</taxon>
        <taxon>Tracheophyta</taxon>
        <taxon>Spermatophyta</taxon>
        <taxon>Magnoliopsida</taxon>
        <taxon>Liliopsida</taxon>
        <taxon>Poales</taxon>
        <taxon>Poaceae</taxon>
        <taxon>BOP clade</taxon>
        <taxon>Oryzoideae</taxon>
        <taxon>Oryzeae</taxon>
        <taxon>Zizaniinae</taxon>
        <taxon>Zizania</taxon>
    </lineage>
</organism>
<dbReference type="AlphaFoldDB" id="A0A8J5T1I8"/>
<gene>
    <name evidence="2" type="ORF">GUJ93_ZPchr0004g40456</name>
</gene>
<reference evidence="2" key="2">
    <citation type="submission" date="2021-02" db="EMBL/GenBank/DDBJ databases">
        <authorList>
            <person name="Kimball J.A."/>
            <person name="Haas M.W."/>
            <person name="Macchietto M."/>
            <person name="Kono T."/>
            <person name="Duquette J."/>
            <person name="Shao M."/>
        </authorList>
    </citation>
    <scope>NUCLEOTIDE SEQUENCE</scope>
    <source>
        <tissue evidence="2">Fresh leaf tissue</tissue>
    </source>
</reference>